<protein>
    <recommendedName>
        <fullName evidence="4">G-protein coupled receptors family 1 profile domain-containing protein</fullName>
    </recommendedName>
</protein>
<feature type="transmembrane region" description="Helical" evidence="1">
    <location>
        <begin position="12"/>
        <end position="34"/>
    </location>
</feature>
<evidence type="ECO:0000313" key="3">
    <source>
        <dbReference type="Proteomes" id="UP000218334"/>
    </source>
</evidence>
<accession>A0A2H3AMR7</accession>
<dbReference type="STRING" id="1076256.A0A2H3AMR7"/>
<gene>
    <name evidence="2" type="ORF">ARMSODRAFT_966315</name>
</gene>
<feature type="transmembrane region" description="Helical" evidence="1">
    <location>
        <begin position="164"/>
        <end position="193"/>
    </location>
</feature>
<evidence type="ECO:0000313" key="2">
    <source>
        <dbReference type="EMBL" id="PBK60135.1"/>
    </source>
</evidence>
<name>A0A2H3AMR7_9AGAR</name>
<evidence type="ECO:0008006" key="4">
    <source>
        <dbReference type="Google" id="ProtNLM"/>
    </source>
</evidence>
<reference evidence="3" key="1">
    <citation type="journal article" date="2017" name="Nat. Ecol. Evol.">
        <title>Genome expansion and lineage-specific genetic innovations in the forest pathogenic fungi Armillaria.</title>
        <authorList>
            <person name="Sipos G."/>
            <person name="Prasanna A.N."/>
            <person name="Walter M.C."/>
            <person name="O'Connor E."/>
            <person name="Balint B."/>
            <person name="Krizsan K."/>
            <person name="Kiss B."/>
            <person name="Hess J."/>
            <person name="Varga T."/>
            <person name="Slot J."/>
            <person name="Riley R."/>
            <person name="Boka B."/>
            <person name="Rigling D."/>
            <person name="Barry K."/>
            <person name="Lee J."/>
            <person name="Mihaltcheva S."/>
            <person name="LaButti K."/>
            <person name="Lipzen A."/>
            <person name="Waldron R."/>
            <person name="Moloney N.M."/>
            <person name="Sperisen C."/>
            <person name="Kredics L."/>
            <person name="Vagvoelgyi C."/>
            <person name="Patrignani A."/>
            <person name="Fitzpatrick D."/>
            <person name="Nagy I."/>
            <person name="Doyle S."/>
            <person name="Anderson J.B."/>
            <person name="Grigoriev I.V."/>
            <person name="Gueldener U."/>
            <person name="Muensterkoetter M."/>
            <person name="Nagy L.G."/>
        </authorList>
    </citation>
    <scope>NUCLEOTIDE SEQUENCE [LARGE SCALE GENOMIC DNA]</scope>
    <source>
        <strain evidence="3">28-4</strain>
    </source>
</reference>
<keyword evidence="1" id="KW-0812">Transmembrane</keyword>
<evidence type="ECO:0000256" key="1">
    <source>
        <dbReference type="SAM" id="Phobius"/>
    </source>
</evidence>
<dbReference type="Proteomes" id="UP000218334">
    <property type="component" value="Unassembled WGS sequence"/>
</dbReference>
<keyword evidence="1" id="KW-0472">Membrane</keyword>
<feature type="transmembrane region" description="Helical" evidence="1">
    <location>
        <begin position="123"/>
        <end position="144"/>
    </location>
</feature>
<proteinExistence type="predicted"/>
<dbReference type="EMBL" id="KZ293491">
    <property type="protein sequence ID" value="PBK60135.1"/>
    <property type="molecule type" value="Genomic_DNA"/>
</dbReference>
<dbReference type="AlphaFoldDB" id="A0A2H3AMR7"/>
<organism evidence="2 3">
    <name type="scientific">Armillaria solidipes</name>
    <dbReference type="NCBI Taxonomy" id="1076256"/>
    <lineage>
        <taxon>Eukaryota</taxon>
        <taxon>Fungi</taxon>
        <taxon>Dikarya</taxon>
        <taxon>Basidiomycota</taxon>
        <taxon>Agaricomycotina</taxon>
        <taxon>Agaricomycetes</taxon>
        <taxon>Agaricomycetidae</taxon>
        <taxon>Agaricales</taxon>
        <taxon>Marasmiineae</taxon>
        <taxon>Physalacriaceae</taxon>
        <taxon>Armillaria</taxon>
    </lineage>
</organism>
<feature type="transmembrane region" description="Helical" evidence="1">
    <location>
        <begin position="46"/>
        <end position="66"/>
    </location>
</feature>
<feature type="transmembrane region" description="Helical" evidence="1">
    <location>
        <begin position="78"/>
        <end position="111"/>
    </location>
</feature>
<sequence>MSTDYAIQKGVAIFNSFQILGFILQVVVLIPALFSARIHRMRTWYIMILSGIIYNLCYMPLMILGQQFGPAPSFALCLFQSCLIYCAPVLLVSFSLAFVVEVFLVLSHTLYGTSASSTRTHTLLLAVPSFIYMVVFSTTLSMGLQQPKTIERDKWSLYCHSTSLSPTLVTAIIVVIEASTMIILEVSMAVILWKTRRRLKSTGGNDNLSSIFPLSLFIRSLMFAVYILIGIGIGVSSIMPILTDNPPIWEMTLTTPPIVMALSFGIQKDTIAFYWSRKKGCCVEEIDSNKLV</sequence>
<keyword evidence="3" id="KW-1185">Reference proteome</keyword>
<feature type="transmembrane region" description="Helical" evidence="1">
    <location>
        <begin position="214"/>
        <end position="242"/>
    </location>
</feature>
<keyword evidence="1" id="KW-1133">Transmembrane helix</keyword>